<evidence type="ECO:0000313" key="2">
    <source>
        <dbReference type="Proteomes" id="UP000184368"/>
    </source>
</evidence>
<sequence>MTPGRFVLFLLAVLITPVAFGQRILYSEPDRDETRRMNFEVIGKIGGNYLIYKNFSGKNYIGVYNNDMKQTERVLHDYIPYDRLINIDFFPYADHAWMVYQYQRRNVVYCDAVKVDGQGKKSGEIVQLDTSHIGFSGGNRIYSAISSDDRSNIMVFKINSRNKERYLITTILFDKDLQLRKRTAFPLDMKDQDDFVDKFNVDNDGDLVFTRFSRNNNDNILKTQLVWKPATSDSVMIIAVPHEGMFLDEPHIKVDNANKRFFLTSFYYKQRRGNIEGFYFLSWDKVSRQPVMQNAVTFGDELRNEARGEAAPRAAFNDYFIRNLIVKKDGGFIIGAEAYYTTSRFNNWNRWNYLYGMPMSTFDYYAYSPLYSSWYWRNQAFGRNQAVRHHADNITILAFDRDGKPEWNAVIHKGQFDDESDDRISYNLMITGSQAHFLFNQEEKRNLLLNQFTLSADGEINRNPTLKNLDKGYEFMPKYGKQVSARQMIIPCYYRNYICFARVDFS</sequence>
<accession>A0A1M5J998</accession>
<evidence type="ECO:0000313" key="1">
    <source>
        <dbReference type="EMBL" id="SHG37154.1"/>
    </source>
</evidence>
<reference evidence="1 2" key="1">
    <citation type="submission" date="2016-11" db="EMBL/GenBank/DDBJ databases">
        <authorList>
            <person name="Jaros S."/>
            <person name="Januszkiewicz K."/>
            <person name="Wedrychowicz H."/>
        </authorList>
    </citation>
    <scope>NUCLEOTIDE SEQUENCE [LARGE SCALE GENOMIC DNA]</scope>
    <source>
        <strain evidence="1 2">DSM 26897</strain>
    </source>
</reference>
<keyword evidence="2" id="KW-1185">Reference proteome</keyword>
<gene>
    <name evidence="1" type="ORF">SAMN05444008_12918</name>
</gene>
<dbReference type="Proteomes" id="UP000184368">
    <property type="component" value="Unassembled WGS sequence"/>
</dbReference>
<proteinExistence type="predicted"/>
<protein>
    <submittedName>
        <fullName evidence="1">Uncharacterized protein</fullName>
    </submittedName>
</protein>
<dbReference type="EMBL" id="FQUO01000029">
    <property type="protein sequence ID" value="SHG37154.1"/>
    <property type="molecule type" value="Genomic_DNA"/>
</dbReference>
<organism evidence="1 2">
    <name type="scientific">Cnuella takakiae</name>
    <dbReference type="NCBI Taxonomy" id="1302690"/>
    <lineage>
        <taxon>Bacteria</taxon>
        <taxon>Pseudomonadati</taxon>
        <taxon>Bacteroidota</taxon>
        <taxon>Chitinophagia</taxon>
        <taxon>Chitinophagales</taxon>
        <taxon>Chitinophagaceae</taxon>
        <taxon>Cnuella</taxon>
    </lineage>
</organism>
<name>A0A1M5J998_9BACT</name>
<dbReference type="STRING" id="1302690.BUE76_07400"/>
<dbReference type="AlphaFoldDB" id="A0A1M5J998"/>